<organism evidence="1 2">
    <name type="scientific">Vitis vinifera</name>
    <name type="common">Grape</name>
    <dbReference type="NCBI Taxonomy" id="29760"/>
    <lineage>
        <taxon>Eukaryota</taxon>
        <taxon>Viridiplantae</taxon>
        <taxon>Streptophyta</taxon>
        <taxon>Embryophyta</taxon>
        <taxon>Tracheophyta</taxon>
        <taxon>Spermatophyta</taxon>
        <taxon>Magnoliopsida</taxon>
        <taxon>eudicotyledons</taxon>
        <taxon>Gunneridae</taxon>
        <taxon>Pentapetalae</taxon>
        <taxon>rosids</taxon>
        <taxon>Vitales</taxon>
        <taxon>Vitaceae</taxon>
        <taxon>Viteae</taxon>
        <taxon>Vitis</taxon>
    </lineage>
</organism>
<dbReference type="Proteomes" id="UP000288805">
    <property type="component" value="Unassembled WGS sequence"/>
</dbReference>
<accession>A0A438HET1</accession>
<comment type="caution">
    <text evidence="1">The sequence shown here is derived from an EMBL/GenBank/DDBJ whole genome shotgun (WGS) entry which is preliminary data.</text>
</comment>
<dbReference type="AlphaFoldDB" id="A0A438HET1"/>
<name>A0A438HET1_VITVI</name>
<evidence type="ECO:0000313" key="2">
    <source>
        <dbReference type="Proteomes" id="UP000288805"/>
    </source>
</evidence>
<dbReference type="EMBL" id="QGNW01000233">
    <property type="protein sequence ID" value="RVW82974.1"/>
    <property type="molecule type" value="Genomic_DNA"/>
</dbReference>
<reference evidence="1 2" key="1">
    <citation type="journal article" date="2018" name="PLoS Genet.">
        <title>Population sequencing reveals clonal diversity and ancestral inbreeding in the grapevine cultivar Chardonnay.</title>
        <authorList>
            <person name="Roach M.J."/>
            <person name="Johnson D.L."/>
            <person name="Bohlmann J."/>
            <person name="van Vuuren H.J."/>
            <person name="Jones S.J."/>
            <person name="Pretorius I.S."/>
            <person name="Schmidt S.A."/>
            <person name="Borneman A.R."/>
        </authorList>
    </citation>
    <scope>NUCLEOTIDE SEQUENCE [LARGE SCALE GENOMIC DNA]</scope>
    <source>
        <strain evidence="2">cv. Chardonnay</strain>
        <tissue evidence="1">Leaf</tissue>
    </source>
</reference>
<proteinExistence type="predicted"/>
<protein>
    <submittedName>
        <fullName evidence="1">Uncharacterized protein</fullName>
    </submittedName>
</protein>
<sequence>MEPHVHQVPESGSYCSPQLGNIWSKPSGWDSPRLTMKQNTRPSCPDWTSPLLYPFPNSGYTATRQLVVRHVQKEYEAKDARMARYLAKNISGQALYPKILNKHTKSGMQAARFTLIGGTCTNDPSQGLIFAVLGIQRPNMC</sequence>
<gene>
    <name evidence="1" type="ORF">CK203_042436</name>
</gene>
<evidence type="ECO:0000313" key="1">
    <source>
        <dbReference type="EMBL" id="RVW82974.1"/>
    </source>
</evidence>